<feature type="region of interest" description="Disordered" evidence="9">
    <location>
        <begin position="1"/>
        <end position="23"/>
    </location>
</feature>
<dbReference type="Gene3D" id="3.30.565.10">
    <property type="entry name" value="Histidine kinase-like ATPase, C-terminal domain"/>
    <property type="match status" value="1"/>
</dbReference>
<accession>A0A538SPR5</accession>
<dbReference type="SUPFAM" id="SSF55781">
    <property type="entry name" value="GAF domain-like"/>
    <property type="match status" value="2"/>
</dbReference>
<dbReference type="EMBL" id="VBOT01000019">
    <property type="protein sequence ID" value="TMQ53368.1"/>
    <property type="molecule type" value="Genomic_DNA"/>
</dbReference>
<dbReference type="Pfam" id="PF00989">
    <property type="entry name" value="PAS"/>
    <property type="match status" value="1"/>
</dbReference>
<dbReference type="SUPFAM" id="SSF47384">
    <property type="entry name" value="Homodimeric domain of signal transducing histidine kinase"/>
    <property type="match status" value="1"/>
</dbReference>
<dbReference type="PROSITE" id="PS50109">
    <property type="entry name" value="HIS_KIN"/>
    <property type="match status" value="1"/>
</dbReference>
<organism evidence="13 14">
    <name type="scientific">Eiseniibacteriota bacterium</name>
    <dbReference type="NCBI Taxonomy" id="2212470"/>
    <lineage>
        <taxon>Bacteria</taxon>
        <taxon>Candidatus Eiseniibacteriota</taxon>
    </lineage>
</organism>
<dbReference type="InterPro" id="IPR013767">
    <property type="entry name" value="PAS_fold"/>
</dbReference>
<keyword evidence="3" id="KW-0597">Phosphoprotein</keyword>
<sequence>MRDGARPGAAATETGRMNSMQRDSLRELLRRVDEVRGLSQPGESPAAAEPISTDALLQTMAELVQELERSHRRLIETNVQLVSLREVASSTVSTLDSGETTRMVTRYLCRAFGFDEGFLLLIDRENGRLEGTWTHLENDREHSYAIELPLVGDYGALSRSLWLNRTVVHHAPRRHFATMLPDGHPLQDVIERLGSTASVPLQRSHTVLPDAEPHELCGARCILGDPAVIAPPPGAAAEKWAFEREERQRQCLSCDLMPMLGVIGMARRVEAPPLGSGDVTLLESIALSVAPVVENARLYQELRRSERFRNHVLDSMASALVAVNMKGEILTFNRAAQELLGFPEAEVLGQPFGALFGSDGETLIRDTLEHGREVLRVETLLRARDGTPLPVSFTTSLLRNERRSVYGAIATFMDLTPLKRAEEHARRLDRLAALGRFTSSVAHEIRNPLTGIGAGIQYLARSLGPEGPQRENLEFILSEIKRLDRIVQDLFEITHPRGLQLNAMPLEDTVRRSLQCLEPMVGERGIRVRVDVAPRMPPVPHDQDQMEQVFINLFKNALEASPPGSSLSISILGGVPEPLPGRLRPDGAPMVAVRVEDQGCGIGPEHLKTIFEPFFTTKPGGTGLGLYISHDIVKRHGGSLTVTSEPGRGTVFVAELPLDSNGGTP</sequence>
<proteinExistence type="predicted"/>
<gene>
    <name evidence="13" type="ORF">E6K73_01460</name>
</gene>
<evidence type="ECO:0000313" key="13">
    <source>
        <dbReference type="EMBL" id="TMQ53368.1"/>
    </source>
</evidence>
<dbReference type="SUPFAM" id="SSF55785">
    <property type="entry name" value="PYP-like sensor domain (PAS domain)"/>
    <property type="match status" value="1"/>
</dbReference>
<dbReference type="PANTHER" id="PTHR43065">
    <property type="entry name" value="SENSOR HISTIDINE KINASE"/>
    <property type="match status" value="1"/>
</dbReference>
<evidence type="ECO:0000256" key="2">
    <source>
        <dbReference type="ARBA" id="ARBA00012438"/>
    </source>
</evidence>
<dbReference type="AlphaFoldDB" id="A0A538SPR5"/>
<dbReference type="InterPro" id="IPR035965">
    <property type="entry name" value="PAS-like_dom_sf"/>
</dbReference>
<dbReference type="Gene3D" id="1.10.287.130">
    <property type="match status" value="1"/>
</dbReference>
<keyword evidence="7" id="KW-0067">ATP-binding</keyword>
<feature type="domain" description="PAC" evidence="12">
    <location>
        <begin position="375"/>
        <end position="427"/>
    </location>
</feature>
<evidence type="ECO:0000259" key="11">
    <source>
        <dbReference type="PROSITE" id="PS50112"/>
    </source>
</evidence>
<evidence type="ECO:0000256" key="5">
    <source>
        <dbReference type="ARBA" id="ARBA00022741"/>
    </source>
</evidence>
<dbReference type="PRINTS" id="PR00344">
    <property type="entry name" value="BCTRLSENSOR"/>
</dbReference>
<dbReference type="CDD" id="cd00130">
    <property type="entry name" value="PAS"/>
    <property type="match status" value="1"/>
</dbReference>
<dbReference type="SUPFAM" id="SSF55874">
    <property type="entry name" value="ATPase domain of HSP90 chaperone/DNA topoisomerase II/histidine kinase"/>
    <property type="match status" value="1"/>
</dbReference>
<protein>
    <recommendedName>
        <fullName evidence="2">histidine kinase</fullName>
        <ecNumber evidence="2">2.7.13.3</ecNumber>
    </recommendedName>
</protein>
<dbReference type="InterPro" id="IPR003661">
    <property type="entry name" value="HisK_dim/P_dom"/>
</dbReference>
<dbReference type="InterPro" id="IPR005467">
    <property type="entry name" value="His_kinase_dom"/>
</dbReference>
<evidence type="ECO:0000256" key="7">
    <source>
        <dbReference type="ARBA" id="ARBA00022840"/>
    </source>
</evidence>
<dbReference type="PANTHER" id="PTHR43065:SF10">
    <property type="entry name" value="PEROXIDE STRESS-ACTIVATED HISTIDINE KINASE MAK3"/>
    <property type="match status" value="1"/>
</dbReference>
<dbReference type="CDD" id="cd00075">
    <property type="entry name" value="HATPase"/>
    <property type="match status" value="1"/>
</dbReference>
<feature type="domain" description="PAS" evidence="11">
    <location>
        <begin position="305"/>
        <end position="369"/>
    </location>
</feature>
<evidence type="ECO:0000256" key="3">
    <source>
        <dbReference type="ARBA" id="ARBA00022553"/>
    </source>
</evidence>
<comment type="caution">
    <text evidence="13">The sequence shown here is derived from an EMBL/GenBank/DDBJ whole genome shotgun (WGS) entry which is preliminary data.</text>
</comment>
<evidence type="ECO:0000256" key="9">
    <source>
        <dbReference type="SAM" id="MobiDB-lite"/>
    </source>
</evidence>
<comment type="catalytic activity">
    <reaction evidence="1">
        <text>ATP + protein L-histidine = ADP + protein N-phospho-L-histidine.</text>
        <dbReference type="EC" id="2.7.13.3"/>
    </reaction>
</comment>
<dbReference type="InterPro" id="IPR000700">
    <property type="entry name" value="PAS-assoc_C"/>
</dbReference>
<feature type="domain" description="Histidine kinase" evidence="10">
    <location>
        <begin position="440"/>
        <end position="660"/>
    </location>
</feature>
<dbReference type="GO" id="GO:0005524">
    <property type="term" value="F:ATP binding"/>
    <property type="evidence" value="ECO:0007669"/>
    <property type="project" value="UniProtKB-KW"/>
</dbReference>
<dbReference type="InterPro" id="IPR003018">
    <property type="entry name" value="GAF"/>
</dbReference>
<reference evidence="13 14" key="1">
    <citation type="journal article" date="2019" name="Nat. Microbiol.">
        <title>Mediterranean grassland soil C-N compound turnover is dependent on rainfall and depth, and is mediated by genomically divergent microorganisms.</title>
        <authorList>
            <person name="Diamond S."/>
            <person name="Andeer P.F."/>
            <person name="Li Z."/>
            <person name="Crits-Christoph A."/>
            <person name="Burstein D."/>
            <person name="Anantharaman K."/>
            <person name="Lane K.R."/>
            <person name="Thomas B.C."/>
            <person name="Pan C."/>
            <person name="Northen T.R."/>
            <person name="Banfield J.F."/>
        </authorList>
    </citation>
    <scope>NUCLEOTIDE SEQUENCE [LARGE SCALE GENOMIC DNA]</scope>
    <source>
        <strain evidence="13">WS_3</strain>
    </source>
</reference>
<keyword evidence="8" id="KW-0902">Two-component regulatory system</keyword>
<dbReference type="GO" id="GO:0006355">
    <property type="term" value="P:regulation of DNA-templated transcription"/>
    <property type="evidence" value="ECO:0007669"/>
    <property type="project" value="InterPro"/>
</dbReference>
<dbReference type="InterPro" id="IPR004358">
    <property type="entry name" value="Sig_transdc_His_kin-like_C"/>
</dbReference>
<dbReference type="Pfam" id="PF02518">
    <property type="entry name" value="HATPase_c"/>
    <property type="match status" value="1"/>
</dbReference>
<evidence type="ECO:0000313" key="14">
    <source>
        <dbReference type="Proteomes" id="UP000320184"/>
    </source>
</evidence>
<name>A0A538SPR5_UNCEI</name>
<dbReference type="Proteomes" id="UP000320184">
    <property type="component" value="Unassembled WGS sequence"/>
</dbReference>
<evidence type="ECO:0000256" key="8">
    <source>
        <dbReference type="ARBA" id="ARBA00023012"/>
    </source>
</evidence>
<dbReference type="InterPro" id="IPR000014">
    <property type="entry name" value="PAS"/>
</dbReference>
<evidence type="ECO:0000256" key="1">
    <source>
        <dbReference type="ARBA" id="ARBA00000085"/>
    </source>
</evidence>
<dbReference type="SMART" id="SM00387">
    <property type="entry name" value="HATPase_c"/>
    <property type="match status" value="1"/>
</dbReference>
<dbReference type="SMART" id="SM00091">
    <property type="entry name" value="PAS"/>
    <property type="match status" value="1"/>
</dbReference>
<dbReference type="InterPro" id="IPR036890">
    <property type="entry name" value="HATPase_C_sf"/>
</dbReference>
<dbReference type="SMART" id="SM00388">
    <property type="entry name" value="HisKA"/>
    <property type="match status" value="1"/>
</dbReference>
<dbReference type="NCBIfam" id="TIGR00229">
    <property type="entry name" value="sensory_box"/>
    <property type="match status" value="1"/>
</dbReference>
<dbReference type="InterPro" id="IPR029016">
    <property type="entry name" value="GAF-like_dom_sf"/>
</dbReference>
<dbReference type="PROSITE" id="PS50112">
    <property type="entry name" value="PAS"/>
    <property type="match status" value="1"/>
</dbReference>
<dbReference type="CDD" id="cd00082">
    <property type="entry name" value="HisKA"/>
    <property type="match status" value="1"/>
</dbReference>
<evidence type="ECO:0000256" key="4">
    <source>
        <dbReference type="ARBA" id="ARBA00022679"/>
    </source>
</evidence>
<evidence type="ECO:0000256" key="6">
    <source>
        <dbReference type="ARBA" id="ARBA00022777"/>
    </source>
</evidence>
<keyword evidence="5" id="KW-0547">Nucleotide-binding</keyword>
<dbReference type="GO" id="GO:0000155">
    <property type="term" value="F:phosphorelay sensor kinase activity"/>
    <property type="evidence" value="ECO:0007669"/>
    <property type="project" value="InterPro"/>
</dbReference>
<dbReference type="Gene3D" id="3.30.450.40">
    <property type="match status" value="2"/>
</dbReference>
<dbReference type="Pfam" id="PF00512">
    <property type="entry name" value="HisKA"/>
    <property type="match status" value="1"/>
</dbReference>
<keyword evidence="4" id="KW-0808">Transferase</keyword>
<dbReference type="SMART" id="SM00065">
    <property type="entry name" value="GAF"/>
    <property type="match status" value="1"/>
</dbReference>
<dbReference type="InterPro" id="IPR003594">
    <property type="entry name" value="HATPase_dom"/>
</dbReference>
<evidence type="ECO:0000259" key="10">
    <source>
        <dbReference type="PROSITE" id="PS50109"/>
    </source>
</evidence>
<evidence type="ECO:0000259" key="12">
    <source>
        <dbReference type="PROSITE" id="PS50113"/>
    </source>
</evidence>
<keyword evidence="6" id="KW-0418">Kinase</keyword>
<dbReference type="PROSITE" id="PS50113">
    <property type="entry name" value="PAC"/>
    <property type="match status" value="1"/>
</dbReference>
<dbReference type="EC" id="2.7.13.3" evidence="2"/>
<dbReference type="InterPro" id="IPR036097">
    <property type="entry name" value="HisK_dim/P_sf"/>
</dbReference>
<dbReference type="Gene3D" id="3.30.450.20">
    <property type="entry name" value="PAS domain"/>
    <property type="match status" value="1"/>
</dbReference>